<evidence type="ECO:0000313" key="3">
    <source>
        <dbReference type="EMBL" id="KAK7843434.1"/>
    </source>
</evidence>
<feature type="compositionally biased region" description="Polar residues" evidence="1">
    <location>
        <begin position="9"/>
        <end position="25"/>
    </location>
</feature>
<comment type="caution">
    <text evidence="2">The sequence shown here is derived from an EMBL/GenBank/DDBJ whole genome shotgun (WGS) entry which is preliminary data.</text>
</comment>
<dbReference type="Proteomes" id="UP000237347">
    <property type="component" value="Unassembled WGS sequence"/>
</dbReference>
<dbReference type="AlphaFoldDB" id="A0AAW0KHY8"/>
<evidence type="ECO:0000313" key="4">
    <source>
        <dbReference type="Proteomes" id="UP000237347"/>
    </source>
</evidence>
<dbReference type="EMBL" id="PKMF04000310">
    <property type="protein sequence ID" value="KAK7838283.1"/>
    <property type="molecule type" value="Genomic_DNA"/>
</dbReference>
<reference evidence="2 4" key="2">
    <citation type="journal article" date="2018" name="Sci. Data">
        <title>The draft genome sequence of cork oak.</title>
        <authorList>
            <person name="Ramos A.M."/>
            <person name="Usie A."/>
            <person name="Barbosa P."/>
            <person name="Barros P.M."/>
            <person name="Capote T."/>
            <person name="Chaves I."/>
            <person name="Simoes F."/>
            <person name="Abreu I."/>
            <person name="Carrasquinho I."/>
            <person name="Faro C."/>
            <person name="Guimaraes J.B."/>
            <person name="Mendonca D."/>
            <person name="Nobrega F."/>
            <person name="Rodrigues L."/>
            <person name="Saibo N.J.M."/>
            <person name="Varela M.C."/>
            <person name="Egas C."/>
            <person name="Matos J."/>
            <person name="Miguel C.M."/>
            <person name="Oliveira M.M."/>
            <person name="Ricardo C.P."/>
            <person name="Goncalves S."/>
        </authorList>
    </citation>
    <scope>NUCLEOTIDE SEQUENCE [LARGE SCALE GENOMIC DNA]</scope>
    <source>
        <strain evidence="4">cv. HL8</strain>
        <strain evidence="2">HL8</strain>
    </source>
</reference>
<gene>
    <name evidence="3" type="ORF">CFP56_012581</name>
    <name evidence="2" type="ORF">CFP56_020111</name>
</gene>
<accession>A0AAW0KHY8</accession>
<organism evidence="2 4">
    <name type="scientific">Quercus suber</name>
    <name type="common">Cork oak</name>
    <dbReference type="NCBI Taxonomy" id="58331"/>
    <lineage>
        <taxon>Eukaryota</taxon>
        <taxon>Viridiplantae</taxon>
        <taxon>Streptophyta</taxon>
        <taxon>Embryophyta</taxon>
        <taxon>Tracheophyta</taxon>
        <taxon>Spermatophyta</taxon>
        <taxon>Magnoliopsida</taxon>
        <taxon>eudicotyledons</taxon>
        <taxon>Gunneridae</taxon>
        <taxon>Pentapetalae</taxon>
        <taxon>rosids</taxon>
        <taxon>fabids</taxon>
        <taxon>Fagales</taxon>
        <taxon>Fagaceae</taxon>
        <taxon>Quercus</taxon>
    </lineage>
</organism>
<proteinExistence type="predicted"/>
<protein>
    <submittedName>
        <fullName evidence="2">Uncharacterized protein</fullName>
    </submittedName>
</protein>
<evidence type="ECO:0000256" key="1">
    <source>
        <dbReference type="SAM" id="MobiDB-lite"/>
    </source>
</evidence>
<feature type="region of interest" description="Disordered" evidence="1">
    <location>
        <begin position="1"/>
        <end position="25"/>
    </location>
</feature>
<reference evidence="2" key="3">
    <citation type="submission" date="2023-07" db="EMBL/GenBank/DDBJ databases">
        <title>An improved reference 1 genome and first organelle genomes of Quercus suber.</title>
        <authorList>
            <consortium name="Genosuber Consortium"/>
            <person name="Usie A."/>
            <person name="Serra O."/>
            <person name="Barros P."/>
        </authorList>
    </citation>
    <scope>NUCLEOTIDE SEQUENCE</scope>
    <source>
        <strain evidence="2">HL8</strain>
        <tissue evidence="2">Leaves</tissue>
    </source>
</reference>
<sequence length="80" mass="8732">MNLKCVDCSKSSGDETTTATKHGNLSDKASISNEKALIEELHHDESKFSGLRLLGLFLQCAECVSMENLDYATDLLPEIA</sequence>
<dbReference type="EMBL" id="PKMF04000204">
    <property type="protein sequence ID" value="KAK7843434.1"/>
    <property type="molecule type" value="Genomic_DNA"/>
</dbReference>
<evidence type="ECO:0000313" key="2">
    <source>
        <dbReference type="EMBL" id="KAK7838283.1"/>
    </source>
</evidence>
<name>A0AAW0KHY8_QUESU</name>
<keyword evidence="4" id="KW-1185">Reference proteome</keyword>
<reference evidence="2" key="1">
    <citation type="submission" date="2017-12" db="EMBL/GenBank/DDBJ databases">
        <authorList>
            <person name="Barbosa P."/>
            <person name="Usie A."/>
            <person name="Ramos A.M."/>
        </authorList>
    </citation>
    <scope>NUCLEOTIDE SEQUENCE</scope>
    <source>
        <strain evidence="2">HL8</strain>
        <tissue evidence="2">Leaves</tissue>
    </source>
</reference>